<dbReference type="Pfam" id="PF22481">
    <property type="entry name" value="DUF6985"/>
    <property type="match status" value="1"/>
</dbReference>
<evidence type="ECO:0000259" key="1">
    <source>
        <dbReference type="Pfam" id="PF22481"/>
    </source>
</evidence>
<comment type="caution">
    <text evidence="2">The sequence shown here is derived from an EMBL/GenBank/DDBJ whole genome shotgun (WGS) entry which is preliminary data.</text>
</comment>
<protein>
    <recommendedName>
        <fullName evidence="1">DUF6985 domain-containing protein</fullName>
    </recommendedName>
</protein>
<dbReference type="InterPro" id="IPR054254">
    <property type="entry name" value="DUF6985"/>
</dbReference>
<gene>
    <name evidence="2" type="ORF">FPZ44_12395</name>
</gene>
<dbReference type="RefSeq" id="WP_144990606.1">
    <property type="nucleotide sequence ID" value="NZ_VNJK01000001.1"/>
</dbReference>
<organism evidence="2 3">
    <name type="scientific">Paenibacillus agilis</name>
    <dbReference type="NCBI Taxonomy" id="3020863"/>
    <lineage>
        <taxon>Bacteria</taxon>
        <taxon>Bacillati</taxon>
        <taxon>Bacillota</taxon>
        <taxon>Bacilli</taxon>
        <taxon>Bacillales</taxon>
        <taxon>Paenibacillaceae</taxon>
        <taxon>Paenibacillus</taxon>
    </lineage>
</organism>
<accession>A0A559J1M0</accession>
<feature type="domain" description="DUF6985" evidence="1">
    <location>
        <begin position="28"/>
        <end position="149"/>
    </location>
</feature>
<sequence>MAEKFHLERVGLEDPLDKNGLSGFGLLDLFQCQVEYHFSTDEMNLEEAEIYIQDVLNHLPNETIDEICKKACEWKDDKMSSDTADYPSGLGNIYGRGILAYMSVGDVDLYRNADDHTFGAILSGGTEWDSENGMEIILWGSEVLEVREYLGYGKFAIWNENDGDE</sequence>
<name>A0A559J1M0_9BACL</name>
<keyword evidence="3" id="KW-1185">Reference proteome</keyword>
<dbReference type="EMBL" id="VNJK01000001">
    <property type="protein sequence ID" value="TVX93784.1"/>
    <property type="molecule type" value="Genomic_DNA"/>
</dbReference>
<reference evidence="2 3" key="1">
    <citation type="submission" date="2019-07" db="EMBL/GenBank/DDBJ databases">
        <authorList>
            <person name="Kim J."/>
        </authorList>
    </citation>
    <scope>NUCLEOTIDE SEQUENCE [LARGE SCALE GENOMIC DNA]</scope>
    <source>
        <strain evidence="2 3">N4</strain>
    </source>
</reference>
<evidence type="ECO:0000313" key="2">
    <source>
        <dbReference type="EMBL" id="TVX93784.1"/>
    </source>
</evidence>
<proteinExistence type="predicted"/>
<dbReference type="OrthoDB" id="2593254at2"/>
<dbReference type="AlphaFoldDB" id="A0A559J1M0"/>
<dbReference type="Proteomes" id="UP000318102">
    <property type="component" value="Unassembled WGS sequence"/>
</dbReference>
<evidence type="ECO:0000313" key="3">
    <source>
        <dbReference type="Proteomes" id="UP000318102"/>
    </source>
</evidence>